<dbReference type="EMBL" id="CP092881">
    <property type="protein sequence ID" value="UYV81061.1"/>
    <property type="molecule type" value="Genomic_DNA"/>
</dbReference>
<evidence type="ECO:0000313" key="1">
    <source>
        <dbReference type="EMBL" id="UYV81061.1"/>
    </source>
</evidence>
<protein>
    <submittedName>
        <fullName evidence="1">Uncharacterized protein</fullName>
    </submittedName>
</protein>
<organism evidence="1 2">
    <name type="scientific">Cordylochernes scorpioides</name>
    <dbReference type="NCBI Taxonomy" id="51811"/>
    <lineage>
        <taxon>Eukaryota</taxon>
        <taxon>Metazoa</taxon>
        <taxon>Ecdysozoa</taxon>
        <taxon>Arthropoda</taxon>
        <taxon>Chelicerata</taxon>
        <taxon>Arachnida</taxon>
        <taxon>Pseudoscorpiones</taxon>
        <taxon>Cheliferoidea</taxon>
        <taxon>Chernetidae</taxon>
        <taxon>Cordylochernes</taxon>
    </lineage>
</organism>
<keyword evidence="2" id="KW-1185">Reference proteome</keyword>
<sequence length="120" mass="14175">MQRCRVWWRIASGSPATLHIARSTKNTFWTYKRLDKWVGHPTTQIWHRVAPFIRYCFHEFQKRPHTAHLTLVKIGRYGRTLMSHSAYNSDLTSSDFNLFKRLKSFLRGKTLKDANFASSC</sequence>
<accession>A0ABY6LLA2</accession>
<dbReference type="Proteomes" id="UP001235939">
    <property type="component" value="Chromosome 19"/>
</dbReference>
<gene>
    <name evidence="1" type="ORF">LAZ67_19002682</name>
</gene>
<dbReference type="Gene3D" id="3.30.420.10">
    <property type="entry name" value="Ribonuclease H-like superfamily/Ribonuclease H"/>
    <property type="match status" value="1"/>
</dbReference>
<name>A0ABY6LLA2_9ARAC</name>
<reference evidence="1 2" key="1">
    <citation type="submission" date="2022-01" db="EMBL/GenBank/DDBJ databases">
        <title>A chromosomal length assembly of Cordylochernes scorpioides.</title>
        <authorList>
            <person name="Zeh D."/>
            <person name="Zeh J."/>
        </authorList>
    </citation>
    <scope>NUCLEOTIDE SEQUENCE [LARGE SCALE GENOMIC DNA]</scope>
    <source>
        <strain evidence="1">IN4F17</strain>
        <tissue evidence="1">Whole Body</tissue>
    </source>
</reference>
<proteinExistence type="predicted"/>
<evidence type="ECO:0000313" key="2">
    <source>
        <dbReference type="Proteomes" id="UP001235939"/>
    </source>
</evidence>
<dbReference type="InterPro" id="IPR036397">
    <property type="entry name" value="RNaseH_sf"/>
</dbReference>